<feature type="compositionally biased region" description="Basic and acidic residues" evidence="1">
    <location>
        <begin position="1"/>
        <end position="18"/>
    </location>
</feature>
<protein>
    <submittedName>
        <fullName evidence="3">Uncharacterized protein</fullName>
    </submittedName>
</protein>
<organism evidence="3 4">
    <name type="scientific">Agromyces aureus</name>
    <dbReference type="NCBI Taxonomy" id="453304"/>
    <lineage>
        <taxon>Bacteria</taxon>
        <taxon>Bacillati</taxon>
        <taxon>Actinomycetota</taxon>
        <taxon>Actinomycetes</taxon>
        <taxon>Micrococcales</taxon>
        <taxon>Microbacteriaceae</taxon>
        <taxon>Agromyces</taxon>
    </lineage>
</organism>
<evidence type="ECO:0000256" key="1">
    <source>
        <dbReference type="SAM" id="MobiDB-lite"/>
    </source>
</evidence>
<feature type="region of interest" description="Disordered" evidence="1">
    <location>
        <begin position="1"/>
        <end position="22"/>
    </location>
</feature>
<dbReference type="EMBL" id="CP013979">
    <property type="protein sequence ID" value="ANJ26476.1"/>
    <property type="molecule type" value="Genomic_DNA"/>
</dbReference>
<reference evidence="3 4" key="1">
    <citation type="journal article" date="2016" name="Int. J. Syst. Evol. Microbiol.">
        <title>Agromyces aureus sp. nov., isolated from the rhizosphere of Salix caprea L. grown in a heavy-metal-contaminated soil.</title>
        <authorList>
            <person name="Corretto E."/>
            <person name="Antonielli L."/>
            <person name="Sessitsch A."/>
            <person name="Compant S."/>
            <person name="Gorfer M."/>
            <person name="Kuffner M."/>
            <person name="Brader G."/>
        </authorList>
    </citation>
    <scope>NUCLEOTIDE SEQUENCE [LARGE SCALE GENOMIC DNA]</scope>
    <source>
        <strain evidence="3 4">AR33</strain>
    </source>
</reference>
<name>A0A191WDY0_9MICO</name>
<keyword evidence="2" id="KW-0472">Membrane</keyword>
<dbReference type="KEGG" id="agy:ATC03_06805"/>
<evidence type="ECO:0000313" key="4">
    <source>
        <dbReference type="Proteomes" id="UP000078437"/>
    </source>
</evidence>
<keyword evidence="2" id="KW-1133">Transmembrane helix</keyword>
<evidence type="ECO:0000313" key="3">
    <source>
        <dbReference type="EMBL" id="ANJ26476.1"/>
    </source>
</evidence>
<evidence type="ECO:0000256" key="2">
    <source>
        <dbReference type="SAM" id="Phobius"/>
    </source>
</evidence>
<keyword evidence="4" id="KW-1185">Reference proteome</keyword>
<proteinExistence type="predicted"/>
<feature type="transmembrane region" description="Helical" evidence="2">
    <location>
        <begin position="28"/>
        <end position="49"/>
    </location>
</feature>
<dbReference type="AlphaFoldDB" id="A0A191WDY0"/>
<accession>A0A191WDY0</accession>
<keyword evidence="2" id="KW-0812">Transmembrane</keyword>
<dbReference type="OrthoDB" id="5122659at2"/>
<dbReference type="Proteomes" id="UP000078437">
    <property type="component" value="Chromosome"/>
</dbReference>
<reference evidence="4" key="2">
    <citation type="submission" date="2016-01" db="EMBL/GenBank/DDBJ databases">
        <title>Complete genome sequence of Agromyces aureus AR33T and comparison with related organisms.</title>
        <authorList>
            <person name="Corretto E."/>
            <person name="Antonielli L."/>
            <person name="Sessitsch A."/>
            <person name="Brader G."/>
        </authorList>
    </citation>
    <scope>NUCLEOTIDE SEQUENCE [LARGE SCALE GENOMIC DNA]</scope>
    <source>
        <strain evidence="4">AR33</strain>
    </source>
</reference>
<dbReference type="STRING" id="453304.ATC03_06805"/>
<dbReference type="RefSeq" id="WP_067874746.1">
    <property type="nucleotide sequence ID" value="NZ_CP013979.1"/>
</dbReference>
<gene>
    <name evidence="3" type="ORF">ATC03_06805</name>
</gene>
<sequence length="120" mass="12550">MTDDHPELAGYEPVDRPRRPGRQRAMRIAVSLALAAMVLPIVLSTFSVATSTARSSCATFALAAAGATGGELSTDAPFELFADGGPGWQCYVTTENGARHHIANFGLFPAAPRYGVGTPT</sequence>